<evidence type="ECO:0000256" key="3">
    <source>
        <dbReference type="ARBA" id="ARBA00022490"/>
    </source>
</evidence>
<dbReference type="EMBL" id="UINC01005324">
    <property type="protein sequence ID" value="SVA20589.1"/>
    <property type="molecule type" value="Genomic_DNA"/>
</dbReference>
<keyword evidence="4" id="KW-0479">Metal-binding</keyword>
<protein>
    <recommendedName>
        <fullName evidence="7">D,D-heptose 1,7-bisphosphate phosphatase</fullName>
    </recommendedName>
</protein>
<gene>
    <name evidence="9" type="ORF">METZ01_LOCUS73443</name>
</gene>
<evidence type="ECO:0000313" key="9">
    <source>
        <dbReference type="EMBL" id="SVA20589.1"/>
    </source>
</evidence>
<dbReference type="InterPro" id="IPR006549">
    <property type="entry name" value="HAD-SF_hydro_IIIA"/>
</dbReference>
<dbReference type="Gene3D" id="3.40.50.10490">
    <property type="entry name" value="Glucose-6-phosphate isomerase like protein, domain 1"/>
    <property type="match status" value="1"/>
</dbReference>
<dbReference type="PROSITE" id="PS51464">
    <property type="entry name" value="SIS"/>
    <property type="match status" value="1"/>
</dbReference>
<dbReference type="SUPFAM" id="SSF56784">
    <property type="entry name" value="HAD-like"/>
    <property type="match status" value="1"/>
</dbReference>
<dbReference type="GO" id="GO:0005975">
    <property type="term" value="P:carbohydrate metabolic process"/>
    <property type="evidence" value="ECO:0007669"/>
    <property type="project" value="InterPro"/>
</dbReference>
<evidence type="ECO:0000256" key="2">
    <source>
        <dbReference type="ARBA" id="ARBA00005628"/>
    </source>
</evidence>
<dbReference type="InterPro" id="IPR023214">
    <property type="entry name" value="HAD_sf"/>
</dbReference>
<evidence type="ECO:0000256" key="7">
    <source>
        <dbReference type="ARBA" id="ARBA00031828"/>
    </source>
</evidence>
<proteinExistence type="inferred from homology"/>
<dbReference type="PANTHER" id="PTHR42891">
    <property type="entry name" value="D-GLYCERO-BETA-D-MANNO-HEPTOSE-1,7-BISPHOSPHATE 7-PHOSPHATASE"/>
    <property type="match status" value="1"/>
</dbReference>
<dbReference type="InterPro" id="IPR036412">
    <property type="entry name" value="HAD-like_sf"/>
</dbReference>
<dbReference type="GO" id="GO:0016791">
    <property type="term" value="F:phosphatase activity"/>
    <property type="evidence" value="ECO:0007669"/>
    <property type="project" value="InterPro"/>
</dbReference>
<reference evidence="9" key="1">
    <citation type="submission" date="2018-05" db="EMBL/GenBank/DDBJ databases">
        <authorList>
            <person name="Lanie J.A."/>
            <person name="Ng W.-L."/>
            <person name="Kazmierczak K.M."/>
            <person name="Andrzejewski T.M."/>
            <person name="Davidsen T.M."/>
            <person name="Wayne K.J."/>
            <person name="Tettelin H."/>
            <person name="Glass J.I."/>
            <person name="Rusch D."/>
            <person name="Podicherti R."/>
            <person name="Tsui H.-C.T."/>
            <person name="Winkler M.E."/>
        </authorList>
    </citation>
    <scope>NUCLEOTIDE SEQUENCE</scope>
</reference>
<dbReference type="PANTHER" id="PTHR42891:SF1">
    <property type="entry name" value="D-GLYCERO-BETA-D-MANNO-HEPTOSE-1,7-BISPHOSPHATE 7-PHOSPHATASE"/>
    <property type="match status" value="1"/>
</dbReference>
<dbReference type="NCBIfam" id="TIGR01656">
    <property type="entry name" value="Histidinol-ppas"/>
    <property type="match status" value="1"/>
</dbReference>
<dbReference type="GO" id="GO:0005737">
    <property type="term" value="C:cytoplasm"/>
    <property type="evidence" value="ECO:0007669"/>
    <property type="project" value="UniProtKB-SubCell"/>
</dbReference>
<dbReference type="NCBIfam" id="TIGR01662">
    <property type="entry name" value="HAD-SF-IIIA"/>
    <property type="match status" value="1"/>
</dbReference>
<evidence type="ECO:0000256" key="4">
    <source>
        <dbReference type="ARBA" id="ARBA00022723"/>
    </source>
</evidence>
<dbReference type="GO" id="GO:0046872">
    <property type="term" value="F:metal ion binding"/>
    <property type="evidence" value="ECO:0007669"/>
    <property type="project" value="UniProtKB-KW"/>
</dbReference>
<sequence>VRDGVPSSPRTLDEFILCESLDESLRRLSDGGFRLFVVSNQPDVARGLLDPEALTQMGDRICSTLPIEAVHACTHDDRDLCDCRKPRPGLIQNIAEQHGIVLGESYIIGDSWKDVEAGRRAGCREILLRRPYNDGIEANHVVSDMVEAVDLILSGNWEAQDDGHAHEYLHEVQAIAAALDTAVLRHLVDALISLRARGGRLFLLGVGGSAANASHAANDFRKIAGLEAYCLTDNVAELTARVNDDGWETAYAAWLKGSRISGRDGVLVMSVGGGSTERGISTSLVHAIDTARRAGATVLGIVGRDGGYTARVADVCVVVPSVNPSRVTPHTEAFQAVVWHLVVSHPSLRAHEMTWETIQQNDKAVE</sequence>
<comment type="similarity">
    <text evidence="2">Belongs to the GmhB family.</text>
</comment>
<dbReference type="AlphaFoldDB" id="A0A381TXK5"/>
<keyword evidence="3" id="KW-0963">Cytoplasm</keyword>
<organism evidence="9">
    <name type="scientific">marine metagenome</name>
    <dbReference type="NCBI Taxonomy" id="408172"/>
    <lineage>
        <taxon>unclassified sequences</taxon>
        <taxon>metagenomes</taxon>
        <taxon>ecological metagenomes</taxon>
    </lineage>
</organism>
<keyword evidence="6" id="KW-0119">Carbohydrate metabolism</keyword>
<comment type="subcellular location">
    <subcellularLocation>
        <location evidence="1">Cytoplasm</location>
    </subcellularLocation>
</comment>
<evidence type="ECO:0000256" key="6">
    <source>
        <dbReference type="ARBA" id="ARBA00023277"/>
    </source>
</evidence>
<evidence type="ECO:0000256" key="1">
    <source>
        <dbReference type="ARBA" id="ARBA00004496"/>
    </source>
</evidence>
<dbReference type="InterPro" id="IPR046348">
    <property type="entry name" value="SIS_dom_sf"/>
</dbReference>
<keyword evidence="5" id="KW-0378">Hydrolase</keyword>
<name>A0A381TXK5_9ZZZZ</name>
<dbReference type="GO" id="GO:1901135">
    <property type="term" value="P:carbohydrate derivative metabolic process"/>
    <property type="evidence" value="ECO:0007669"/>
    <property type="project" value="InterPro"/>
</dbReference>
<dbReference type="SUPFAM" id="SSF53697">
    <property type="entry name" value="SIS domain"/>
    <property type="match status" value="1"/>
</dbReference>
<dbReference type="GO" id="GO:0097367">
    <property type="term" value="F:carbohydrate derivative binding"/>
    <property type="evidence" value="ECO:0007669"/>
    <property type="project" value="InterPro"/>
</dbReference>
<feature type="domain" description="SIS" evidence="8">
    <location>
        <begin position="191"/>
        <end position="364"/>
    </location>
</feature>
<dbReference type="Pfam" id="PF13242">
    <property type="entry name" value="Hydrolase_like"/>
    <property type="match status" value="1"/>
</dbReference>
<dbReference type="InterPro" id="IPR004446">
    <property type="entry name" value="Heptose_bisP_phosphatase"/>
</dbReference>
<dbReference type="InterPro" id="IPR006543">
    <property type="entry name" value="Histidinol-phos"/>
</dbReference>
<accession>A0A381TXK5</accession>
<evidence type="ECO:0000256" key="5">
    <source>
        <dbReference type="ARBA" id="ARBA00022801"/>
    </source>
</evidence>
<feature type="non-terminal residue" evidence="9">
    <location>
        <position position="1"/>
    </location>
</feature>
<dbReference type="Pfam" id="PF13580">
    <property type="entry name" value="SIS_2"/>
    <property type="match status" value="1"/>
</dbReference>
<dbReference type="Gene3D" id="3.40.50.1000">
    <property type="entry name" value="HAD superfamily/HAD-like"/>
    <property type="match status" value="1"/>
</dbReference>
<dbReference type="InterPro" id="IPR001347">
    <property type="entry name" value="SIS_dom"/>
</dbReference>
<evidence type="ECO:0000259" key="8">
    <source>
        <dbReference type="PROSITE" id="PS51464"/>
    </source>
</evidence>